<gene>
    <name evidence="1" type="ORF">QVD17_41584</name>
</gene>
<evidence type="ECO:0000313" key="1">
    <source>
        <dbReference type="EMBL" id="KAK1406291.1"/>
    </source>
</evidence>
<dbReference type="EMBL" id="JAUHHV010000012">
    <property type="protein sequence ID" value="KAK1406291.1"/>
    <property type="molecule type" value="Genomic_DNA"/>
</dbReference>
<dbReference type="Proteomes" id="UP001229421">
    <property type="component" value="Unassembled WGS sequence"/>
</dbReference>
<reference evidence="1" key="1">
    <citation type="journal article" date="2023" name="bioRxiv">
        <title>Improved chromosome-level genome assembly for marigold (Tagetes erecta).</title>
        <authorList>
            <person name="Jiang F."/>
            <person name="Yuan L."/>
            <person name="Wang S."/>
            <person name="Wang H."/>
            <person name="Xu D."/>
            <person name="Wang A."/>
            <person name="Fan W."/>
        </authorList>
    </citation>
    <scope>NUCLEOTIDE SEQUENCE</scope>
    <source>
        <strain evidence="1">WSJ</strain>
        <tissue evidence="1">Leaf</tissue>
    </source>
</reference>
<proteinExistence type="predicted"/>
<evidence type="ECO:0000313" key="2">
    <source>
        <dbReference type="Proteomes" id="UP001229421"/>
    </source>
</evidence>
<accession>A0AAD8NFP0</accession>
<organism evidence="1 2">
    <name type="scientific">Tagetes erecta</name>
    <name type="common">African marigold</name>
    <dbReference type="NCBI Taxonomy" id="13708"/>
    <lineage>
        <taxon>Eukaryota</taxon>
        <taxon>Viridiplantae</taxon>
        <taxon>Streptophyta</taxon>
        <taxon>Embryophyta</taxon>
        <taxon>Tracheophyta</taxon>
        <taxon>Spermatophyta</taxon>
        <taxon>Magnoliopsida</taxon>
        <taxon>eudicotyledons</taxon>
        <taxon>Gunneridae</taxon>
        <taxon>Pentapetalae</taxon>
        <taxon>asterids</taxon>
        <taxon>campanulids</taxon>
        <taxon>Asterales</taxon>
        <taxon>Asteraceae</taxon>
        <taxon>Asteroideae</taxon>
        <taxon>Heliantheae alliance</taxon>
        <taxon>Tageteae</taxon>
        <taxon>Tagetes</taxon>
    </lineage>
</organism>
<keyword evidence="2" id="KW-1185">Reference proteome</keyword>
<sequence>MSEFTSDLTSNLALVAEVYEEDWSEESDPRFDGAEEEYDWSDKSDPIVEIQTKEINHVEDVNLSVEFNKVEEVALVAQPKQIKVESLSFKSEKPPKNVPLPETVNVHYRSYSFRICNKLAKEEKSYH</sequence>
<dbReference type="AlphaFoldDB" id="A0AAD8NFP0"/>
<protein>
    <submittedName>
        <fullName evidence="1">Uncharacterized protein</fullName>
    </submittedName>
</protein>
<comment type="caution">
    <text evidence="1">The sequence shown here is derived from an EMBL/GenBank/DDBJ whole genome shotgun (WGS) entry which is preliminary data.</text>
</comment>
<name>A0AAD8NFP0_TARER</name>